<dbReference type="Pfam" id="PF00989">
    <property type="entry name" value="PAS"/>
    <property type="match status" value="1"/>
</dbReference>
<keyword evidence="1" id="KW-0547">Nucleotide-binding</keyword>
<dbReference type="PROSITE" id="PS00688">
    <property type="entry name" value="SIGMA54_INTERACT_3"/>
    <property type="match status" value="1"/>
</dbReference>
<keyword evidence="4" id="KW-0238">DNA-binding</keyword>
<dbReference type="PROSITE" id="PS00675">
    <property type="entry name" value="SIGMA54_INTERACT_1"/>
    <property type="match status" value="1"/>
</dbReference>
<dbReference type="CDD" id="cd00009">
    <property type="entry name" value="AAA"/>
    <property type="match status" value="1"/>
</dbReference>
<dbReference type="InterPro" id="IPR035965">
    <property type="entry name" value="PAS-like_dom_sf"/>
</dbReference>
<keyword evidence="5" id="KW-0804">Transcription</keyword>
<dbReference type="InterPro" id="IPR025943">
    <property type="entry name" value="Sigma_54_int_dom_ATP-bd_2"/>
</dbReference>
<dbReference type="PROSITE" id="PS50045">
    <property type="entry name" value="SIGMA54_INTERACT_4"/>
    <property type="match status" value="1"/>
</dbReference>
<dbReference type="InterPro" id="IPR025662">
    <property type="entry name" value="Sigma_54_int_dom_ATP-bd_1"/>
</dbReference>
<dbReference type="InterPro" id="IPR027417">
    <property type="entry name" value="P-loop_NTPase"/>
</dbReference>
<dbReference type="InterPro" id="IPR013767">
    <property type="entry name" value="PAS_fold"/>
</dbReference>
<feature type="domain" description="Sigma-54 factor interaction" evidence="6">
    <location>
        <begin position="320"/>
        <end position="550"/>
    </location>
</feature>
<dbReference type="SUPFAM" id="SSF55785">
    <property type="entry name" value="PYP-like sensor domain (PAS domain)"/>
    <property type="match status" value="1"/>
</dbReference>
<dbReference type="PANTHER" id="PTHR32071">
    <property type="entry name" value="TRANSCRIPTIONAL REGULATORY PROTEIN"/>
    <property type="match status" value="1"/>
</dbReference>
<dbReference type="Pfam" id="PF01590">
    <property type="entry name" value="GAF"/>
    <property type="match status" value="1"/>
</dbReference>
<dbReference type="InterPro" id="IPR002197">
    <property type="entry name" value="HTH_Fis"/>
</dbReference>
<dbReference type="PROSITE" id="PS50112">
    <property type="entry name" value="PAS"/>
    <property type="match status" value="1"/>
</dbReference>
<dbReference type="Gene3D" id="3.30.450.40">
    <property type="match status" value="1"/>
</dbReference>
<organism evidence="8 9">
    <name type="scientific">Tenuifilum thalassicum</name>
    <dbReference type="NCBI Taxonomy" id="2590900"/>
    <lineage>
        <taxon>Bacteria</taxon>
        <taxon>Pseudomonadati</taxon>
        <taxon>Bacteroidota</taxon>
        <taxon>Bacteroidia</taxon>
        <taxon>Bacteroidales</taxon>
        <taxon>Tenuifilaceae</taxon>
        <taxon>Tenuifilum</taxon>
    </lineage>
</organism>
<dbReference type="InterPro" id="IPR058031">
    <property type="entry name" value="AAA_lid_NorR"/>
</dbReference>
<dbReference type="EMBL" id="CP041345">
    <property type="protein sequence ID" value="QKG79543.1"/>
    <property type="molecule type" value="Genomic_DNA"/>
</dbReference>
<dbReference type="FunFam" id="3.40.50.300:FF:000006">
    <property type="entry name" value="DNA-binding transcriptional regulator NtrC"/>
    <property type="match status" value="1"/>
</dbReference>
<dbReference type="GO" id="GO:0005524">
    <property type="term" value="F:ATP binding"/>
    <property type="evidence" value="ECO:0007669"/>
    <property type="project" value="UniProtKB-KW"/>
</dbReference>
<dbReference type="InterPro" id="IPR009057">
    <property type="entry name" value="Homeodomain-like_sf"/>
</dbReference>
<dbReference type="SMART" id="SM00382">
    <property type="entry name" value="AAA"/>
    <property type="match status" value="1"/>
</dbReference>
<feature type="domain" description="PAS" evidence="7">
    <location>
        <begin position="191"/>
        <end position="235"/>
    </location>
</feature>
<dbReference type="PANTHER" id="PTHR32071:SF57">
    <property type="entry name" value="C4-DICARBOXYLATE TRANSPORT TRANSCRIPTIONAL REGULATORY PROTEIN DCTD"/>
    <property type="match status" value="1"/>
</dbReference>
<dbReference type="InterPro" id="IPR025944">
    <property type="entry name" value="Sigma_54_int_dom_CS"/>
</dbReference>
<gene>
    <name evidence="8" type="ORF">FHG85_04460</name>
</gene>
<dbReference type="AlphaFoldDB" id="A0A7D4BDA1"/>
<dbReference type="InterPro" id="IPR002078">
    <property type="entry name" value="Sigma_54_int"/>
</dbReference>
<dbReference type="RefSeq" id="WP_173073371.1">
    <property type="nucleotide sequence ID" value="NZ_CP041345.1"/>
</dbReference>
<dbReference type="NCBIfam" id="TIGR00229">
    <property type="entry name" value="sensory_box"/>
    <property type="match status" value="1"/>
</dbReference>
<evidence type="ECO:0000313" key="8">
    <source>
        <dbReference type="EMBL" id="QKG79543.1"/>
    </source>
</evidence>
<dbReference type="InterPro" id="IPR029016">
    <property type="entry name" value="GAF-like_dom_sf"/>
</dbReference>
<reference evidence="8 9" key="1">
    <citation type="submission" date="2019-07" db="EMBL/GenBank/DDBJ databases">
        <title>Thalassofilum flectens gen. nov., sp. nov., a novel moderate thermophilic anaerobe from a shallow sea hot spring in Kunashir Island (Russia), representing a new family in the order Bacteroidales, and proposal of Thalassofilacea fam. nov.</title>
        <authorList>
            <person name="Kochetkova T.V."/>
            <person name="Podosokorskaya O.A."/>
            <person name="Novikov A."/>
            <person name="Elcheninov A.G."/>
            <person name="Toshchakov S.V."/>
            <person name="Kublanov I.V."/>
        </authorList>
    </citation>
    <scope>NUCLEOTIDE SEQUENCE [LARGE SCALE GENOMIC DNA]</scope>
    <source>
        <strain evidence="8 9">38-H</strain>
    </source>
</reference>
<dbReference type="KEGG" id="ttz:FHG85_04460"/>
<name>A0A7D4BDA1_9BACT</name>
<evidence type="ECO:0000256" key="3">
    <source>
        <dbReference type="ARBA" id="ARBA00023015"/>
    </source>
</evidence>
<dbReference type="SUPFAM" id="SSF52540">
    <property type="entry name" value="P-loop containing nucleoside triphosphate hydrolases"/>
    <property type="match status" value="1"/>
</dbReference>
<keyword evidence="3" id="KW-0805">Transcription regulation</keyword>
<sequence length="631" mass="70369">MKGIIAKSHYRSAKYGIEQDLLFPKKILSNNELEAILAANRQFIDVAKPIIQNLYSIVKGSGFVIILTDGEGCILDLMGDSETVKDAAALNMIVGAYMAEESVGTNAMGLAISENKPVQVTAQEHFINAYHRWTCSSAPIHDQEGKIIGVLNLTGKYNLVHPHTLGLVVAAVKSIENDLRNTILNRELQETSTKLDAIINSLSYAIITVDIDGVIERVNNTVYSIFGVEPKELIGSHISKYLDKWNNTWRIISSQKQVVDEEVTISNVTSPGSFVMNAMPIILDDFDVHGAVLTFREMKRVYKIVNKYSGMNAHYTFDDIIGTSKAIREVIDFAKIVAASPSTILITGESGTGKEVFAQAIHNESSRRDSSFVAVNCGAIPESLIESELFGFEDGAFTGAKKGGRPGKFELANGGTLFLDEIGEMPLDMQVKLLRALQEGEITRVGSTKTIPLDVRVIAATNRDLKQLINENKFRLDLYYRLNVIPLKIPPLRERREDIPLLINYFLNTKALKLNKEVPSIDKQTYELLLQYEWPGNIRELENFIEKTVNLNGKIVFDVPDENEFKAKYYQPNIQQDSNYNCVLRSLAEIEKQAISDTIEQCNSNVSKAAKVLGISRNTLYLKCKKYSISL</sequence>
<evidence type="ECO:0000259" key="6">
    <source>
        <dbReference type="PROSITE" id="PS50045"/>
    </source>
</evidence>
<dbReference type="Gene3D" id="3.40.50.300">
    <property type="entry name" value="P-loop containing nucleotide triphosphate hydrolases"/>
    <property type="match status" value="1"/>
</dbReference>
<evidence type="ECO:0000259" key="7">
    <source>
        <dbReference type="PROSITE" id="PS50112"/>
    </source>
</evidence>
<dbReference type="GO" id="GO:0006355">
    <property type="term" value="P:regulation of DNA-templated transcription"/>
    <property type="evidence" value="ECO:0007669"/>
    <property type="project" value="InterPro"/>
</dbReference>
<proteinExistence type="predicted"/>
<dbReference type="SUPFAM" id="SSF55781">
    <property type="entry name" value="GAF domain-like"/>
    <property type="match status" value="1"/>
</dbReference>
<dbReference type="Proteomes" id="UP000500961">
    <property type="component" value="Chromosome"/>
</dbReference>
<dbReference type="Gene3D" id="3.30.450.20">
    <property type="entry name" value="PAS domain"/>
    <property type="match status" value="1"/>
</dbReference>
<evidence type="ECO:0000256" key="5">
    <source>
        <dbReference type="ARBA" id="ARBA00023163"/>
    </source>
</evidence>
<evidence type="ECO:0000313" key="9">
    <source>
        <dbReference type="Proteomes" id="UP000500961"/>
    </source>
</evidence>
<evidence type="ECO:0000256" key="4">
    <source>
        <dbReference type="ARBA" id="ARBA00023125"/>
    </source>
</evidence>
<dbReference type="SUPFAM" id="SSF46689">
    <property type="entry name" value="Homeodomain-like"/>
    <property type="match status" value="1"/>
</dbReference>
<dbReference type="InterPro" id="IPR000014">
    <property type="entry name" value="PAS"/>
</dbReference>
<dbReference type="GO" id="GO:0043565">
    <property type="term" value="F:sequence-specific DNA binding"/>
    <property type="evidence" value="ECO:0007669"/>
    <property type="project" value="InterPro"/>
</dbReference>
<dbReference type="Pfam" id="PF02954">
    <property type="entry name" value="HTH_8"/>
    <property type="match status" value="1"/>
</dbReference>
<keyword evidence="2" id="KW-0067">ATP-binding</keyword>
<dbReference type="Pfam" id="PF00158">
    <property type="entry name" value="Sigma54_activat"/>
    <property type="match status" value="1"/>
</dbReference>
<evidence type="ECO:0000256" key="2">
    <source>
        <dbReference type="ARBA" id="ARBA00022840"/>
    </source>
</evidence>
<keyword evidence="9" id="KW-1185">Reference proteome</keyword>
<dbReference type="PRINTS" id="PR01590">
    <property type="entry name" value="HTHFIS"/>
</dbReference>
<dbReference type="InterPro" id="IPR003018">
    <property type="entry name" value="GAF"/>
</dbReference>
<dbReference type="Pfam" id="PF25601">
    <property type="entry name" value="AAA_lid_14"/>
    <property type="match status" value="1"/>
</dbReference>
<dbReference type="Gene3D" id="1.10.10.60">
    <property type="entry name" value="Homeodomain-like"/>
    <property type="match status" value="1"/>
</dbReference>
<dbReference type="Gene3D" id="1.10.8.60">
    <property type="match status" value="1"/>
</dbReference>
<protein>
    <submittedName>
        <fullName evidence="8">PAS domain S-box protein</fullName>
    </submittedName>
</protein>
<accession>A0A7D4BDA1</accession>
<dbReference type="PROSITE" id="PS00676">
    <property type="entry name" value="SIGMA54_INTERACT_2"/>
    <property type="match status" value="1"/>
</dbReference>
<dbReference type="InterPro" id="IPR003593">
    <property type="entry name" value="AAA+_ATPase"/>
</dbReference>
<evidence type="ECO:0000256" key="1">
    <source>
        <dbReference type="ARBA" id="ARBA00022741"/>
    </source>
</evidence>